<feature type="transmembrane region" description="Helical" evidence="2">
    <location>
        <begin position="241"/>
        <end position="265"/>
    </location>
</feature>
<accession>A0ABM1KYC7</accession>
<sequence>MGPSHAGSFFQAGRPREAPEARRPGSARARRARDGCGPANVEVRGGVTGRLRRLRSRTNREASRGNREIARRGREVGGRCALNDLVVLYAAAELHFPQRVQRSSGVAIYSLGERPYVDGSLQVVLTWTAQTSLGQYPCHPQTMPACLKEEYWDRLLYECIPCTLVCQTSKFKSCTEVCKSMECSKRLGFYYDKLIRTCINCTTICGQHPWECRHFCNSNPATLPAPAALAWKLDSAYDQRLVVYLVLGICLCTLLFSLLLTWIYFRKWGEEVTCHAGTIACHKKGDGPKECLMEAGSVASGSSGSQTPEPVETCGFCFPEQSPAVQESTACHRTYQLGAQEDTAASAGMSSPGIVGTIPTPEDGHFQIICSPSQEKMQMT</sequence>
<keyword evidence="2" id="KW-0812">Transmembrane</keyword>
<keyword evidence="2" id="KW-1133">Transmembrane helix</keyword>
<gene>
    <name evidence="5" type="primary">TNFRSF13B</name>
</gene>
<keyword evidence="2" id="KW-0472">Membrane</keyword>
<dbReference type="GeneID" id="107120512"/>
<dbReference type="Gene3D" id="4.10.1290.10">
    <property type="entry name" value="Tumor necrosis factor receptor superfamily"/>
    <property type="match status" value="2"/>
</dbReference>
<protein>
    <submittedName>
        <fullName evidence="5">Tumor necrosis factor receptor superfamily member 13B</fullName>
    </submittedName>
</protein>
<keyword evidence="5" id="KW-0675">Receptor</keyword>
<feature type="domain" description="TACI cysteine-rich" evidence="3">
    <location>
        <begin position="181"/>
        <end position="218"/>
    </location>
</feature>
<proteinExistence type="predicted"/>
<dbReference type="PRINTS" id="PR01963">
    <property type="entry name" value="TNFACTORR13B"/>
</dbReference>
<dbReference type="InterPro" id="IPR015384">
    <property type="entry name" value="TACI_Cys-rich-dom"/>
</dbReference>
<dbReference type="Proteomes" id="UP000694871">
    <property type="component" value="Unplaced"/>
</dbReference>
<dbReference type="InterPro" id="IPR022317">
    <property type="entry name" value="TNFR_13B"/>
</dbReference>
<feature type="compositionally biased region" description="Basic and acidic residues" evidence="1">
    <location>
        <begin position="14"/>
        <end position="23"/>
    </location>
</feature>
<keyword evidence="4" id="KW-1185">Reference proteome</keyword>
<evidence type="ECO:0000313" key="4">
    <source>
        <dbReference type="Proteomes" id="UP000694871"/>
    </source>
</evidence>
<organism evidence="4 5">
    <name type="scientific">Gekko japonicus</name>
    <name type="common">Schlegel's Japanese gecko</name>
    <dbReference type="NCBI Taxonomy" id="146911"/>
    <lineage>
        <taxon>Eukaryota</taxon>
        <taxon>Metazoa</taxon>
        <taxon>Chordata</taxon>
        <taxon>Craniata</taxon>
        <taxon>Vertebrata</taxon>
        <taxon>Euteleostomi</taxon>
        <taxon>Lepidosauria</taxon>
        <taxon>Squamata</taxon>
        <taxon>Bifurcata</taxon>
        <taxon>Gekkota</taxon>
        <taxon>Gekkonidae</taxon>
        <taxon>Gekkoninae</taxon>
        <taxon>Gekko</taxon>
    </lineage>
</organism>
<dbReference type="SUPFAM" id="SSF57586">
    <property type="entry name" value="TNF receptor-like"/>
    <property type="match status" value="1"/>
</dbReference>
<evidence type="ECO:0000256" key="1">
    <source>
        <dbReference type="SAM" id="MobiDB-lite"/>
    </source>
</evidence>
<evidence type="ECO:0000259" key="3">
    <source>
        <dbReference type="Pfam" id="PF09305"/>
    </source>
</evidence>
<dbReference type="PANTHER" id="PTHR15511:SF2">
    <property type="entry name" value="TUMOR NECROSIS FACTOR RECEPTOR SUPERFAMILY MEMBER 13B"/>
    <property type="match status" value="1"/>
</dbReference>
<evidence type="ECO:0000256" key="2">
    <source>
        <dbReference type="SAM" id="Phobius"/>
    </source>
</evidence>
<name>A0ABM1KYC7_GEKJA</name>
<reference evidence="5" key="1">
    <citation type="submission" date="2025-08" db="UniProtKB">
        <authorList>
            <consortium name="RefSeq"/>
        </authorList>
    </citation>
    <scope>IDENTIFICATION</scope>
</reference>
<dbReference type="PANTHER" id="PTHR15511">
    <property type="entry name" value="TUMOR NECROSIS FACTOR RECEPTOR SUPERFAMILY MEMBER 13B"/>
    <property type="match status" value="1"/>
</dbReference>
<dbReference type="RefSeq" id="XP_015278714.1">
    <property type="nucleotide sequence ID" value="XM_015423228.1"/>
</dbReference>
<evidence type="ECO:0000313" key="5">
    <source>
        <dbReference type="RefSeq" id="XP_015278714.1"/>
    </source>
</evidence>
<feature type="region of interest" description="Disordered" evidence="1">
    <location>
        <begin position="1"/>
        <end position="37"/>
    </location>
</feature>
<dbReference type="Pfam" id="PF09305">
    <property type="entry name" value="TACI-CRD2"/>
    <property type="match status" value="1"/>
</dbReference>